<keyword evidence="7 9" id="KW-0233">DNA recombination</keyword>
<accession>A0A2G8TM58</accession>
<reference evidence="12 13" key="1">
    <citation type="submission" date="2017-10" db="EMBL/GenBank/DDBJ databases">
        <title>Massilia psychrophilum sp. nov., a novel purple-pigmented bacterium isolated from Tianshan glacier, Xinjiang Municipality, China.</title>
        <authorList>
            <person name="Wang H."/>
        </authorList>
    </citation>
    <scope>NUCLEOTIDE SEQUENCE [LARGE SCALE GENOMIC DNA]</scope>
    <source>
        <strain evidence="12 13">JCM 30074</strain>
    </source>
</reference>
<dbReference type="RefSeq" id="WP_099786875.1">
    <property type="nucleotide sequence ID" value="NZ_JBHLYV010000100.1"/>
</dbReference>
<dbReference type="HAMAP" id="MF_01808">
    <property type="entry name" value="Recomb_XerC_XerD"/>
    <property type="match status" value="1"/>
</dbReference>
<dbReference type="GO" id="GO:0009037">
    <property type="term" value="F:tyrosine-based site-specific recombinase activity"/>
    <property type="evidence" value="ECO:0007669"/>
    <property type="project" value="UniProtKB-UniRule"/>
</dbReference>
<dbReference type="Pfam" id="PF02899">
    <property type="entry name" value="Phage_int_SAM_1"/>
    <property type="match status" value="1"/>
</dbReference>
<feature type="active site" description="O-(3'-phospho-DNA)-tyrosine intermediate" evidence="9">
    <location>
        <position position="293"/>
    </location>
</feature>
<keyword evidence="8 9" id="KW-0131">Cell cycle</keyword>
<name>A0A2G8TM58_9BURK</name>
<dbReference type="Gene3D" id="1.10.150.130">
    <property type="match status" value="1"/>
</dbReference>
<organism evidence="12 13">
    <name type="scientific">Massilia eurypsychrophila</name>
    <dbReference type="NCBI Taxonomy" id="1485217"/>
    <lineage>
        <taxon>Bacteria</taxon>
        <taxon>Pseudomonadati</taxon>
        <taxon>Pseudomonadota</taxon>
        <taxon>Betaproteobacteria</taxon>
        <taxon>Burkholderiales</taxon>
        <taxon>Oxalobacteraceae</taxon>
        <taxon>Telluria group</taxon>
        <taxon>Massilia</taxon>
    </lineage>
</organism>
<dbReference type="GO" id="GO:0003677">
    <property type="term" value="F:DNA binding"/>
    <property type="evidence" value="ECO:0007669"/>
    <property type="project" value="UniProtKB-UniRule"/>
</dbReference>
<evidence type="ECO:0000256" key="7">
    <source>
        <dbReference type="ARBA" id="ARBA00023172"/>
    </source>
</evidence>
<dbReference type="InterPro" id="IPR004107">
    <property type="entry name" value="Integrase_SAM-like_N"/>
</dbReference>
<keyword evidence="5 9" id="KW-0229">DNA integration</keyword>
<dbReference type="InterPro" id="IPR010998">
    <property type="entry name" value="Integrase_recombinase_N"/>
</dbReference>
<comment type="subcellular location">
    <subcellularLocation>
        <location evidence="1 9">Cytoplasm</location>
    </subcellularLocation>
</comment>
<dbReference type="Gene3D" id="1.10.443.10">
    <property type="entry name" value="Intergrase catalytic core"/>
    <property type="match status" value="1"/>
</dbReference>
<feature type="domain" description="Tyr recombinase" evidence="10">
    <location>
        <begin position="109"/>
        <end position="306"/>
    </location>
</feature>
<keyword evidence="3 9" id="KW-0132">Cell division</keyword>
<proteinExistence type="inferred from homology"/>
<feature type="active site" evidence="9">
    <location>
        <position position="284"/>
    </location>
</feature>
<dbReference type="PANTHER" id="PTHR30349:SF81">
    <property type="entry name" value="TYROSINE RECOMBINASE XERC"/>
    <property type="match status" value="1"/>
</dbReference>
<evidence type="ECO:0000256" key="6">
    <source>
        <dbReference type="ARBA" id="ARBA00023125"/>
    </source>
</evidence>
<dbReference type="EMBL" id="PDOC01000001">
    <property type="protein sequence ID" value="PIL47074.1"/>
    <property type="molecule type" value="Genomic_DNA"/>
</dbReference>
<evidence type="ECO:0000259" key="11">
    <source>
        <dbReference type="PROSITE" id="PS51900"/>
    </source>
</evidence>
<feature type="active site" evidence="9">
    <location>
        <position position="190"/>
    </location>
</feature>
<comment type="caution">
    <text evidence="12">The sequence shown here is derived from an EMBL/GenBank/DDBJ whole genome shotgun (WGS) entry which is preliminary data.</text>
</comment>
<keyword evidence="2 9" id="KW-0963">Cytoplasm</keyword>
<evidence type="ECO:0000259" key="10">
    <source>
        <dbReference type="PROSITE" id="PS51898"/>
    </source>
</evidence>
<protein>
    <recommendedName>
        <fullName evidence="9">Tyrosine recombinase XerC</fullName>
    </recommendedName>
</protein>
<dbReference type="Pfam" id="PF00589">
    <property type="entry name" value="Phage_integrase"/>
    <property type="match status" value="1"/>
</dbReference>
<dbReference type="GO" id="GO:0007059">
    <property type="term" value="P:chromosome segregation"/>
    <property type="evidence" value="ECO:0007669"/>
    <property type="project" value="UniProtKB-UniRule"/>
</dbReference>
<dbReference type="PROSITE" id="PS51898">
    <property type="entry name" value="TYR_RECOMBINASE"/>
    <property type="match status" value="1"/>
</dbReference>
<evidence type="ECO:0000256" key="1">
    <source>
        <dbReference type="ARBA" id="ARBA00004496"/>
    </source>
</evidence>
<evidence type="ECO:0000313" key="12">
    <source>
        <dbReference type="EMBL" id="PIL47074.1"/>
    </source>
</evidence>
<feature type="domain" description="Core-binding (CB)" evidence="11">
    <location>
        <begin position="5"/>
        <end position="88"/>
    </location>
</feature>
<dbReference type="GO" id="GO:0051301">
    <property type="term" value="P:cell division"/>
    <property type="evidence" value="ECO:0007669"/>
    <property type="project" value="UniProtKB-KW"/>
</dbReference>
<dbReference type="SUPFAM" id="SSF47823">
    <property type="entry name" value="lambda integrase-like, N-terminal domain"/>
    <property type="match status" value="1"/>
</dbReference>
<dbReference type="PROSITE" id="PS51900">
    <property type="entry name" value="CB"/>
    <property type="match status" value="1"/>
</dbReference>
<dbReference type="InterPro" id="IPR011010">
    <property type="entry name" value="DNA_brk_join_enz"/>
</dbReference>
<evidence type="ECO:0000256" key="2">
    <source>
        <dbReference type="ARBA" id="ARBA00022490"/>
    </source>
</evidence>
<feature type="active site" evidence="9">
    <location>
        <position position="261"/>
    </location>
</feature>
<feature type="active site" evidence="9">
    <location>
        <position position="258"/>
    </location>
</feature>
<dbReference type="Proteomes" id="UP000230390">
    <property type="component" value="Unassembled WGS sequence"/>
</dbReference>
<gene>
    <name evidence="9" type="primary">xerC</name>
    <name evidence="12" type="ORF">CR105_02750</name>
</gene>
<dbReference type="InterPro" id="IPR023009">
    <property type="entry name" value="Tyrosine_recombinase_XerC/XerD"/>
</dbReference>
<comment type="function">
    <text evidence="9">Site-specific tyrosine recombinase, which acts by catalyzing the cutting and rejoining of the recombining DNA molecules. The XerC-XerD complex is essential to convert dimers of the bacterial chromosome into monomers to permit their segregation at cell division. It also contributes to the segregational stability of plasmids.</text>
</comment>
<keyword evidence="13" id="KW-1185">Reference proteome</keyword>
<evidence type="ECO:0000256" key="3">
    <source>
        <dbReference type="ARBA" id="ARBA00022618"/>
    </source>
</evidence>
<evidence type="ECO:0000256" key="5">
    <source>
        <dbReference type="ARBA" id="ARBA00022908"/>
    </source>
</evidence>
<comment type="subunit">
    <text evidence="9">Forms a cyclic heterotetrameric complex composed of two molecules of XerC and two molecules of XerD.</text>
</comment>
<dbReference type="InterPro" id="IPR002104">
    <property type="entry name" value="Integrase_catalytic"/>
</dbReference>
<comment type="similarity">
    <text evidence="9">Belongs to the 'phage' integrase family. XerC subfamily.</text>
</comment>
<dbReference type="OrthoDB" id="9801717at2"/>
<dbReference type="PANTHER" id="PTHR30349">
    <property type="entry name" value="PHAGE INTEGRASE-RELATED"/>
    <property type="match status" value="1"/>
</dbReference>
<dbReference type="AlphaFoldDB" id="A0A2G8TM58"/>
<dbReference type="SUPFAM" id="SSF56349">
    <property type="entry name" value="DNA breaking-rejoining enzymes"/>
    <property type="match status" value="1"/>
</dbReference>
<dbReference type="InterPro" id="IPR013762">
    <property type="entry name" value="Integrase-like_cat_sf"/>
</dbReference>
<keyword evidence="6 9" id="KW-0238">DNA-binding</keyword>
<evidence type="ECO:0000256" key="9">
    <source>
        <dbReference type="HAMAP-Rule" id="MF_01808"/>
    </source>
</evidence>
<dbReference type="GO" id="GO:0006313">
    <property type="term" value="P:DNA transposition"/>
    <property type="evidence" value="ECO:0007669"/>
    <property type="project" value="UniProtKB-UniRule"/>
</dbReference>
<evidence type="ECO:0000313" key="13">
    <source>
        <dbReference type="Proteomes" id="UP000230390"/>
    </source>
</evidence>
<sequence>MEARAAQHEWLARYLAELATQRQLSPHTVSAYRRDLLELDTLAGAAAWEAIVHADIRRFASMLHARGQSARSIARKLSSWRGFYEWLSGQLALAANPVDGVRAPRRAKSLPKALSVDDAVQLVSGGALLRDHPEPFELCNRAMFELMYSSGLRVSELAGLDVAWSKPEPGCPAPLGWLDRDAGEVLVTGKGNKMRRVPVGSHAAAAIAAWLAVRPSAADGGNALFLSKRATRVSPRVVQLRLARHAQQAGSAVKVHPHVLRHSFASHVLQSSGDLRAVQEMLGHASIASTQVYTALDFQHLAAVYDQAHPRAKAK</sequence>
<feature type="active site" evidence="9">
    <location>
        <position position="153"/>
    </location>
</feature>
<keyword evidence="4 9" id="KW-0159">Chromosome partition</keyword>
<evidence type="ECO:0000256" key="8">
    <source>
        <dbReference type="ARBA" id="ARBA00023306"/>
    </source>
</evidence>
<evidence type="ECO:0000256" key="4">
    <source>
        <dbReference type="ARBA" id="ARBA00022829"/>
    </source>
</evidence>
<dbReference type="InterPro" id="IPR044068">
    <property type="entry name" value="CB"/>
</dbReference>
<dbReference type="InterPro" id="IPR050090">
    <property type="entry name" value="Tyrosine_recombinase_XerCD"/>
</dbReference>
<dbReference type="GO" id="GO:0005737">
    <property type="term" value="C:cytoplasm"/>
    <property type="evidence" value="ECO:0007669"/>
    <property type="project" value="UniProtKB-SubCell"/>
</dbReference>